<dbReference type="Proteomes" id="UP001217089">
    <property type="component" value="Unassembled WGS sequence"/>
</dbReference>
<dbReference type="EMBL" id="JARBDR010000918">
    <property type="protein sequence ID" value="KAJ8301432.1"/>
    <property type="molecule type" value="Genomic_DNA"/>
</dbReference>
<gene>
    <name evidence="4" type="ORF">KUTeg_020419</name>
</gene>
<protein>
    <submittedName>
        <fullName evidence="4">Uncharacterized protein</fullName>
    </submittedName>
</protein>
<evidence type="ECO:0000256" key="2">
    <source>
        <dbReference type="ARBA" id="ARBA00023180"/>
    </source>
</evidence>
<keyword evidence="3" id="KW-0812">Transmembrane</keyword>
<feature type="transmembrane region" description="Helical" evidence="3">
    <location>
        <begin position="6"/>
        <end position="26"/>
    </location>
</feature>
<keyword evidence="5" id="KW-1185">Reference proteome</keyword>
<proteinExistence type="predicted"/>
<keyword evidence="3" id="KW-0472">Membrane</keyword>
<evidence type="ECO:0000313" key="4">
    <source>
        <dbReference type="EMBL" id="KAJ8301432.1"/>
    </source>
</evidence>
<comment type="caution">
    <text evidence="4">The sequence shown here is derived from an EMBL/GenBank/DDBJ whole genome shotgun (WGS) entry which is preliminary data.</text>
</comment>
<evidence type="ECO:0000256" key="3">
    <source>
        <dbReference type="SAM" id="Phobius"/>
    </source>
</evidence>
<dbReference type="InterPro" id="IPR050975">
    <property type="entry name" value="Sleep_regulator"/>
</dbReference>
<keyword evidence="1" id="KW-0732">Signal</keyword>
<dbReference type="PANTHER" id="PTHR33562">
    <property type="entry name" value="ATILLA, ISOFORM B-RELATED-RELATED"/>
    <property type="match status" value="1"/>
</dbReference>
<sequence>MIHKEIIIVVYLFILNIEIVSGLLCYNCDSVRLGHVICGRTSSLTSKNKTHIVECEGFCKVVTYRKGFRTYHLRMCDLKATGTGCQEITKSRDENTRFCFCKHDYCNLDLQSGNSPRVVSLASMSSGSPSGWSSLKLLYLAFGISVKHLY</sequence>
<evidence type="ECO:0000256" key="1">
    <source>
        <dbReference type="ARBA" id="ARBA00022729"/>
    </source>
</evidence>
<dbReference type="InterPro" id="IPR031424">
    <property type="entry name" value="QVR-like"/>
</dbReference>
<keyword evidence="2" id="KW-0325">Glycoprotein</keyword>
<name>A0ABQ9E7Z9_TEGGR</name>
<reference evidence="4 5" key="1">
    <citation type="submission" date="2022-12" db="EMBL/GenBank/DDBJ databases">
        <title>Chromosome-level genome of Tegillarca granosa.</title>
        <authorList>
            <person name="Kim J."/>
        </authorList>
    </citation>
    <scope>NUCLEOTIDE SEQUENCE [LARGE SCALE GENOMIC DNA]</scope>
    <source>
        <strain evidence="4">Teg-2019</strain>
        <tissue evidence="4">Adductor muscle</tissue>
    </source>
</reference>
<keyword evidence="3" id="KW-1133">Transmembrane helix</keyword>
<dbReference type="Pfam" id="PF17064">
    <property type="entry name" value="QVR"/>
    <property type="match status" value="1"/>
</dbReference>
<accession>A0ABQ9E7Z9</accession>
<organism evidence="4 5">
    <name type="scientific">Tegillarca granosa</name>
    <name type="common">Malaysian cockle</name>
    <name type="synonym">Anadara granosa</name>
    <dbReference type="NCBI Taxonomy" id="220873"/>
    <lineage>
        <taxon>Eukaryota</taxon>
        <taxon>Metazoa</taxon>
        <taxon>Spiralia</taxon>
        <taxon>Lophotrochozoa</taxon>
        <taxon>Mollusca</taxon>
        <taxon>Bivalvia</taxon>
        <taxon>Autobranchia</taxon>
        <taxon>Pteriomorphia</taxon>
        <taxon>Arcoida</taxon>
        <taxon>Arcoidea</taxon>
        <taxon>Arcidae</taxon>
        <taxon>Tegillarca</taxon>
    </lineage>
</organism>
<evidence type="ECO:0000313" key="5">
    <source>
        <dbReference type="Proteomes" id="UP001217089"/>
    </source>
</evidence>